<organism evidence="2 3">
    <name type="scientific">Paludisphaera mucosa</name>
    <dbReference type="NCBI Taxonomy" id="3030827"/>
    <lineage>
        <taxon>Bacteria</taxon>
        <taxon>Pseudomonadati</taxon>
        <taxon>Planctomycetota</taxon>
        <taxon>Planctomycetia</taxon>
        <taxon>Isosphaerales</taxon>
        <taxon>Isosphaeraceae</taxon>
        <taxon>Paludisphaera</taxon>
    </lineage>
</organism>
<dbReference type="Pfam" id="PF11175">
    <property type="entry name" value="DUF2961"/>
    <property type="match status" value="1"/>
</dbReference>
<evidence type="ECO:0000313" key="2">
    <source>
        <dbReference type="EMBL" id="MDG3007900.1"/>
    </source>
</evidence>
<name>A0ABT6FKI2_9BACT</name>
<gene>
    <name evidence="2" type="ORF">PZE19_29405</name>
</gene>
<dbReference type="RefSeq" id="WP_277864170.1">
    <property type="nucleotide sequence ID" value="NZ_JARRAG010000002.1"/>
</dbReference>
<evidence type="ECO:0000256" key="1">
    <source>
        <dbReference type="SAM" id="SignalP"/>
    </source>
</evidence>
<dbReference type="InterPro" id="IPR021345">
    <property type="entry name" value="DUF2961"/>
</dbReference>
<feature type="signal peptide" evidence="1">
    <location>
        <begin position="1"/>
        <end position="27"/>
    </location>
</feature>
<dbReference type="EMBL" id="JARRAG010000002">
    <property type="protein sequence ID" value="MDG3007900.1"/>
    <property type="molecule type" value="Genomic_DNA"/>
</dbReference>
<reference evidence="2 3" key="1">
    <citation type="submission" date="2023-03" db="EMBL/GenBank/DDBJ databases">
        <title>Paludisphaera mucosa sp. nov. a novel planctomycete from northern fen.</title>
        <authorList>
            <person name="Ivanova A."/>
        </authorList>
    </citation>
    <scope>NUCLEOTIDE SEQUENCE [LARGE SCALE GENOMIC DNA]</scope>
    <source>
        <strain evidence="2 3">Pla2</strain>
    </source>
</reference>
<keyword evidence="1" id="KW-0732">Signal</keyword>
<comment type="caution">
    <text evidence="2">The sequence shown here is derived from an EMBL/GenBank/DDBJ whole genome shotgun (WGS) entry which is preliminary data.</text>
</comment>
<sequence length="696" mass="75693">MLPLFQPTPRRALLALGLLTTMTISNAFGAPPRPITVESLLGRMADPSWLAEPPRAGERSFQFSSYDRASKLEGDKIVAPFANGDRGHYLRVEGLGDKQEWVLADAKGPGYVSRIWSANPDGELRIYIDGAAEPVLAADFATITDGKVEPFSAPFGHDASRGRNLYFPFPFAKSIKITTTKGDQYYQVNVTTFAPDTAVESYTPQVLSRAGEAIARARRELTAAPSPLKKSSLSETTFSGRKFSLELPTDAKGRPGALTAIEFKIDKEGLDEAALADALARTLLTITFDDAPAPQVAVPLGDFFGTGPGLNPFRTALTEAREDGTLLARWYMPYRRGVKLSIENYTTHRPQMSLNLNAIEDPAAADKLTFHARWRQRDDVPTIKGDGTLDWPALRVSGGAGRYVGLAANVYNPTPAWWGEGDEKVYVDGEKFPSTFGTGTEDYFGYAWCDPHPFMNPFHAQSRCDGPGNKGNTSNLRLQILDNIPFAESLSFDIELWHWEAVKVQYATIAYFYAAPGATVEPSSVPDLSTRVVHARPPIKREPGAIEAESLKVRAKTAGDVPNQDMTPFGDAWSGFSQLFWLVRQPDARLDLELPVEKAGSYALWGGFTKASDYGTVQFALDGAPLGKPIDLYATSVVHSGEVPLGVADLEAGPHVLSISIAGKNPRSSSYLVGMDWIKLVPAPAGDFGGQTKAKR</sequence>
<dbReference type="Proteomes" id="UP001216907">
    <property type="component" value="Unassembled WGS sequence"/>
</dbReference>
<keyword evidence="3" id="KW-1185">Reference proteome</keyword>
<evidence type="ECO:0000313" key="3">
    <source>
        <dbReference type="Proteomes" id="UP001216907"/>
    </source>
</evidence>
<protein>
    <submittedName>
        <fullName evidence="2">DUF2961 domain-containing protein</fullName>
    </submittedName>
</protein>
<proteinExistence type="predicted"/>
<feature type="chain" id="PRO_5046902190" evidence="1">
    <location>
        <begin position="28"/>
        <end position="696"/>
    </location>
</feature>
<dbReference type="Gene3D" id="2.60.120.1390">
    <property type="match status" value="2"/>
</dbReference>
<accession>A0ABT6FKI2</accession>